<dbReference type="PROSITE" id="PS50943">
    <property type="entry name" value="HTH_CROC1"/>
    <property type="match status" value="1"/>
</dbReference>
<dbReference type="InterPro" id="IPR001387">
    <property type="entry name" value="Cro/C1-type_HTH"/>
</dbReference>
<evidence type="ECO:0000259" key="1">
    <source>
        <dbReference type="PROSITE" id="PS50943"/>
    </source>
</evidence>
<accession>A0ABY4H5Z8</accession>
<protein>
    <submittedName>
        <fullName evidence="2">Helix-turn-helix transcriptional regulator</fullName>
    </submittedName>
</protein>
<evidence type="ECO:0000313" key="2">
    <source>
        <dbReference type="EMBL" id="UOR10283.1"/>
    </source>
</evidence>
<dbReference type="EMBL" id="CP095075">
    <property type="protein sequence ID" value="UOR10283.1"/>
    <property type="molecule type" value="Genomic_DNA"/>
</dbReference>
<dbReference type="RefSeq" id="WP_245029334.1">
    <property type="nucleotide sequence ID" value="NZ_CP095075.1"/>
</dbReference>
<gene>
    <name evidence="2" type="ORF">MUO15_11190</name>
</gene>
<dbReference type="SUPFAM" id="SSF47413">
    <property type="entry name" value="lambda repressor-like DNA-binding domains"/>
    <property type="match status" value="1"/>
</dbReference>
<dbReference type="Proteomes" id="UP000830326">
    <property type="component" value="Chromosome"/>
</dbReference>
<evidence type="ECO:0000313" key="3">
    <source>
        <dbReference type="Proteomes" id="UP000830326"/>
    </source>
</evidence>
<keyword evidence="3" id="KW-1185">Reference proteome</keyword>
<reference evidence="2" key="1">
    <citation type="submission" date="2022-04" db="EMBL/GenBank/DDBJ databases">
        <title>Halobacillus sp. isolated from saltern.</title>
        <authorList>
            <person name="Won M."/>
            <person name="Lee C.-M."/>
            <person name="Woen H.-Y."/>
            <person name="Kwon S.-W."/>
        </authorList>
    </citation>
    <scope>NUCLEOTIDE SEQUENCE</scope>
    <source>
        <strain evidence="2">SSHM10-5</strain>
    </source>
</reference>
<dbReference type="InterPro" id="IPR010982">
    <property type="entry name" value="Lambda_DNA-bd_dom_sf"/>
</dbReference>
<feature type="domain" description="HTH cro/C1-type" evidence="1">
    <location>
        <begin position="21"/>
        <end position="61"/>
    </location>
</feature>
<sequence>MVQINLEEVSKIKKSKSAQLMKEMRKSKDKTQQQLSVDMFQSREYISKQESGERKIPPVTTKYFIEKYNNPWLALETVDEYIGWGLTRLNGPAANNDKYFLQLIVENELQEAIEVISKIKWTDNLYTDRYVELQGIQKSAEALANVVHFSTVYLAALCDNYGINWLKVWKKHHSDLKAKGYINE</sequence>
<dbReference type="Gene3D" id="1.10.260.40">
    <property type="entry name" value="lambda repressor-like DNA-binding domains"/>
    <property type="match status" value="1"/>
</dbReference>
<name>A0ABY4H5Z8_9BACI</name>
<proteinExistence type="predicted"/>
<organism evidence="2 3">
    <name type="scientific">Halobacillus amylolyticus</name>
    <dbReference type="NCBI Taxonomy" id="2932259"/>
    <lineage>
        <taxon>Bacteria</taxon>
        <taxon>Bacillati</taxon>
        <taxon>Bacillota</taxon>
        <taxon>Bacilli</taxon>
        <taxon>Bacillales</taxon>
        <taxon>Bacillaceae</taxon>
        <taxon>Halobacillus</taxon>
    </lineage>
</organism>
<dbReference type="CDD" id="cd00093">
    <property type="entry name" value="HTH_XRE"/>
    <property type="match status" value="1"/>
</dbReference>